<sequence>MLWFLTCVAALIGGYFIYGAFIEKVFGINEKRQTPAHTKADGVDTFQCRPRKCTWFNY</sequence>
<reference evidence="2 3" key="2">
    <citation type="submission" date="2014-09" db="EMBL/GenBank/DDBJ databases">
        <authorList>
            <consortium name="NBRP consortium"/>
            <person name="Sawabe T."/>
            <person name="Meirelles P."/>
            <person name="Nakanishi M."/>
            <person name="Sayaka M."/>
            <person name="Hattori M."/>
            <person name="Ohkuma M."/>
        </authorList>
    </citation>
    <scope>NUCLEOTIDE SEQUENCE [LARGE SCALE GENOMIC DNA]</scope>
    <source>
        <strain evidence="2 3">JCM 19240</strain>
    </source>
</reference>
<gene>
    <name evidence="2" type="ORF">JCM19240_2924</name>
</gene>
<feature type="domain" description="CstA N-terminal" evidence="1">
    <location>
        <begin position="5"/>
        <end position="47"/>
    </location>
</feature>
<accession>A0A090TDN3</accession>
<comment type="caution">
    <text evidence="2">The sequence shown here is derived from an EMBL/GenBank/DDBJ whole genome shotgun (WGS) entry which is preliminary data.</text>
</comment>
<keyword evidence="3" id="KW-1185">Reference proteome</keyword>
<dbReference type="Pfam" id="PF02554">
    <property type="entry name" value="CstA"/>
    <property type="match status" value="1"/>
</dbReference>
<reference evidence="2 3" key="1">
    <citation type="submission" date="2014-09" db="EMBL/GenBank/DDBJ databases">
        <title>Vibrio maritimus JCM 19240. (C210) whole genome shotgun sequence.</title>
        <authorList>
            <person name="Sawabe T."/>
            <person name="Meirelles P."/>
            <person name="Nakanishi M."/>
            <person name="Sayaka M."/>
            <person name="Hattori M."/>
            <person name="Ohkuma M."/>
        </authorList>
    </citation>
    <scope>NUCLEOTIDE SEQUENCE [LARGE SCALE GENOMIC DNA]</scope>
    <source>
        <strain evidence="2 3">JCM 19240</strain>
    </source>
</reference>
<evidence type="ECO:0000313" key="2">
    <source>
        <dbReference type="EMBL" id="GAL38000.1"/>
    </source>
</evidence>
<protein>
    <submittedName>
        <fullName evidence="2">Carbon starvation protein A</fullName>
    </submittedName>
</protein>
<dbReference type="GO" id="GO:0016020">
    <property type="term" value="C:membrane"/>
    <property type="evidence" value="ECO:0007669"/>
    <property type="project" value="InterPro"/>
</dbReference>
<dbReference type="GO" id="GO:0009267">
    <property type="term" value="P:cellular response to starvation"/>
    <property type="evidence" value="ECO:0007669"/>
    <property type="project" value="InterPro"/>
</dbReference>
<evidence type="ECO:0000259" key="1">
    <source>
        <dbReference type="Pfam" id="PF02554"/>
    </source>
</evidence>
<dbReference type="EMBL" id="BBMT01000024">
    <property type="protein sequence ID" value="GAL38000.1"/>
    <property type="molecule type" value="Genomic_DNA"/>
</dbReference>
<proteinExistence type="predicted"/>
<dbReference type="AlphaFoldDB" id="A0A090TDN3"/>
<organism evidence="2 3">
    <name type="scientific">Vibrio maritimus</name>
    <dbReference type="NCBI Taxonomy" id="990268"/>
    <lineage>
        <taxon>Bacteria</taxon>
        <taxon>Pseudomonadati</taxon>
        <taxon>Pseudomonadota</taxon>
        <taxon>Gammaproteobacteria</taxon>
        <taxon>Vibrionales</taxon>
        <taxon>Vibrionaceae</taxon>
        <taxon>Vibrio</taxon>
    </lineage>
</organism>
<evidence type="ECO:0000313" key="3">
    <source>
        <dbReference type="Proteomes" id="UP000029224"/>
    </source>
</evidence>
<name>A0A090TDN3_9VIBR</name>
<dbReference type="Proteomes" id="UP000029224">
    <property type="component" value="Unassembled WGS sequence"/>
</dbReference>
<dbReference type="InterPro" id="IPR003706">
    <property type="entry name" value="CstA_N"/>
</dbReference>